<dbReference type="PANTHER" id="PTHR24119">
    <property type="entry name" value="ACYL-COA-BINDING DOMAIN-CONTAINING PROTEIN 6"/>
    <property type="match status" value="1"/>
</dbReference>
<feature type="non-terminal residue" evidence="7">
    <location>
        <position position="207"/>
    </location>
</feature>
<evidence type="ECO:0000256" key="5">
    <source>
        <dbReference type="SAM" id="MobiDB-lite"/>
    </source>
</evidence>
<dbReference type="InterPro" id="IPR036770">
    <property type="entry name" value="Ankyrin_rpt-contain_sf"/>
</dbReference>
<keyword evidence="8" id="KW-1185">Reference proteome</keyword>
<dbReference type="InterPro" id="IPR014352">
    <property type="entry name" value="FERM/acyl-CoA-bd_prot_sf"/>
</dbReference>
<feature type="region of interest" description="Disordered" evidence="5">
    <location>
        <begin position="183"/>
        <end position="207"/>
    </location>
</feature>
<keyword evidence="3" id="KW-0446">Lipid-binding</keyword>
<dbReference type="InParanoid" id="A0A1E7FP09"/>
<evidence type="ECO:0000313" key="8">
    <source>
        <dbReference type="Proteomes" id="UP000095751"/>
    </source>
</evidence>
<evidence type="ECO:0000256" key="3">
    <source>
        <dbReference type="ARBA" id="ARBA00023121"/>
    </source>
</evidence>
<proteinExistence type="predicted"/>
<dbReference type="InterPro" id="IPR002110">
    <property type="entry name" value="Ankyrin_rpt"/>
</dbReference>
<dbReference type="Gene3D" id="1.25.40.20">
    <property type="entry name" value="Ankyrin repeat-containing domain"/>
    <property type="match status" value="1"/>
</dbReference>
<sequence>DGSQESLVNERFQACVVVMGSELKRLPQHTQLDYYGLYKQGTLGDCTEYQSSPPAAYDLVATAKYRAWYNRMGMDRITAMQNYIDKAIHYQFIKNIAEEELKKILLDTSSTICPNALDVSGQTPLHLATDRGHIECVEALVLEGANINSVDHDGISILQAAVIGGNKECCQLLLILGANPDQADHDGDTPRDSSKDDKEMKELFNLY</sequence>
<dbReference type="Pfam" id="PF00023">
    <property type="entry name" value="Ank"/>
    <property type="match status" value="2"/>
</dbReference>
<protein>
    <submittedName>
        <fullName evidence="7">Ankyrin</fullName>
    </submittedName>
</protein>
<feature type="non-terminal residue" evidence="7">
    <location>
        <position position="1"/>
    </location>
</feature>
<evidence type="ECO:0000313" key="7">
    <source>
        <dbReference type="EMBL" id="OEU19876.1"/>
    </source>
</evidence>
<organism evidence="7 8">
    <name type="scientific">Fragilariopsis cylindrus CCMP1102</name>
    <dbReference type="NCBI Taxonomy" id="635003"/>
    <lineage>
        <taxon>Eukaryota</taxon>
        <taxon>Sar</taxon>
        <taxon>Stramenopiles</taxon>
        <taxon>Ochrophyta</taxon>
        <taxon>Bacillariophyta</taxon>
        <taxon>Bacillariophyceae</taxon>
        <taxon>Bacillariophycidae</taxon>
        <taxon>Bacillariales</taxon>
        <taxon>Bacillariaceae</taxon>
        <taxon>Fragilariopsis</taxon>
    </lineage>
</organism>
<dbReference type="Gene3D" id="1.20.80.10">
    <property type="match status" value="1"/>
</dbReference>
<keyword evidence="1" id="KW-0677">Repeat</keyword>
<dbReference type="Proteomes" id="UP000095751">
    <property type="component" value="Unassembled WGS sequence"/>
</dbReference>
<gene>
    <name evidence="7" type="ORF">FRACYDRAFT_152670</name>
</gene>
<feature type="repeat" description="ANK" evidence="4">
    <location>
        <begin position="120"/>
        <end position="152"/>
    </location>
</feature>
<dbReference type="AlphaFoldDB" id="A0A1E7FP09"/>
<dbReference type="KEGG" id="fcy:FRACYDRAFT_152670"/>
<dbReference type="PROSITE" id="PS50297">
    <property type="entry name" value="ANK_REP_REGION"/>
    <property type="match status" value="1"/>
</dbReference>
<evidence type="ECO:0000259" key="6">
    <source>
        <dbReference type="PROSITE" id="PS51228"/>
    </source>
</evidence>
<dbReference type="InterPro" id="IPR000582">
    <property type="entry name" value="Acyl-CoA-binding_protein"/>
</dbReference>
<dbReference type="PROSITE" id="PS50088">
    <property type="entry name" value="ANK_REPEAT"/>
    <property type="match status" value="2"/>
</dbReference>
<evidence type="ECO:0000256" key="4">
    <source>
        <dbReference type="PROSITE-ProRule" id="PRU00023"/>
    </source>
</evidence>
<dbReference type="SUPFAM" id="SSF48403">
    <property type="entry name" value="Ankyrin repeat"/>
    <property type="match status" value="1"/>
</dbReference>
<feature type="repeat" description="ANK" evidence="4">
    <location>
        <begin position="153"/>
        <end position="185"/>
    </location>
</feature>
<reference evidence="7 8" key="1">
    <citation type="submission" date="2016-09" db="EMBL/GenBank/DDBJ databases">
        <title>Extensive genetic diversity and differential bi-allelic expression allows diatom success in the polar Southern Ocean.</title>
        <authorList>
            <consortium name="DOE Joint Genome Institute"/>
            <person name="Mock T."/>
            <person name="Otillar R.P."/>
            <person name="Strauss J."/>
            <person name="Dupont C."/>
            <person name="Frickenhaus S."/>
            <person name="Maumus F."/>
            <person name="Mcmullan M."/>
            <person name="Sanges R."/>
            <person name="Schmutz J."/>
            <person name="Toseland A."/>
            <person name="Valas R."/>
            <person name="Veluchamy A."/>
            <person name="Ward B.J."/>
            <person name="Allen A."/>
            <person name="Barry K."/>
            <person name="Falciatore A."/>
            <person name="Ferrante M."/>
            <person name="Fortunato A.E."/>
            <person name="Gloeckner G."/>
            <person name="Gruber A."/>
            <person name="Hipkin R."/>
            <person name="Janech M."/>
            <person name="Kroth P."/>
            <person name="Leese F."/>
            <person name="Lindquist E."/>
            <person name="Lyon B.R."/>
            <person name="Martin J."/>
            <person name="Mayer C."/>
            <person name="Parker M."/>
            <person name="Quesneville H."/>
            <person name="Raymond J."/>
            <person name="Uhlig C."/>
            <person name="Valentin K.U."/>
            <person name="Worden A.Z."/>
            <person name="Armbrust E.V."/>
            <person name="Bowler C."/>
            <person name="Green B."/>
            <person name="Moulton V."/>
            <person name="Van Oosterhout C."/>
            <person name="Grigoriev I."/>
        </authorList>
    </citation>
    <scope>NUCLEOTIDE SEQUENCE [LARGE SCALE GENOMIC DNA]</scope>
    <source>
        <strain evidence="7 8">CCMP1102</strain>
    </source>
</reference>
<dbReference type="InterPro" id="IPR035984">
    <property type="entry name" value="Acyl-CoA-binding_sf"/>
</dbReference>
<dbReference type="Pfam" id="PF00887">
    <property type="entry name" value="ACBP"/>
    <property type="match status" value="1"/>
</dbReference>
<dbReference type="PRINTS" id="PR01415">
    <property type="entry name" value="ANKYRIN"/>
</dbReference>
<dbReference type="EMBL" id="KV784355">
    <property type="protein sequence ID" value="OEU19876.1"/>
    <property type="molecule type" value="Genomic_DNA"/>
</dbReference>
<evidence type="ECO:0000256" key="1">
    <source>
        <dbReference type="ARBA" id="ARBA00022737"/>
    </source>
</evidence>
<dbReference type="OrthoDB" id="46760at2759"/>
<dbReference type="GO" id="GO:0000062">
    <property type="term" value="F:fatty-acyl-CoA binding"/>
    <property type="evidence" value="ECO:0007669"/>
    <property type="project" value="InterPro"/>
</dbReference>
<dbReference type="SMART" id="SM00248">
    <property type="entry name" value="ANK"/>
    <property type="match status" value="2"/>
</dbReference>
<dbReference type="PROSITE" id="PS51228">
    <property type="entry name" value="ACB_2"/>
    <property type="match status" value="1"/>
</dbReference>
<feature type="domain" description="ACB" evidence="6">
    <location>
        <begin position="8"/>
        <end position="96"/>
    </location>
</feature>
<accession>A0A1E7FP09</accession>
<dbReference type="PANTHER" id="PTHR24119:SF0">
    <property type="entry name" value="ACYL-COA-BINDING DOMAIN-CONTAINING PROTEIN 6"/>
    <property type="match status" value="1"/>
</dbReference>
<evidence type="ECO:0000256" key="2">
    <source>
        <dbReference type="ARBA" id="ARBA00023043"/>
    </source>
</evidence>
<keyword evidence="2 4" id="KW-0040">ANK repeat</keyword>
<dbReference type="SUPFAM" id="SSF47027">
    <property type="entry name" value="Acyl-CoA binding protein"/>
    <property type="match status" value="1"/>
</dbReference>
<name>A0A1E7FP09_9STRA</name>